<gene>
    <name evidence="2" type="ORF">HLB23_30550</name>
</gene>
<name>A0A849CJ30_9NOCA</name>
<proteinExistence type="predicted"/>
<keyword evidence="1" id="KW-0472">Membrane</keyword>
<keyword evidence="1" id="KW-0812">Transmembrane</keyword>
<feature type="transmembrane region" description="Helical" evidence="1">
    <location>
        <begin position="27"/>
        <end position="50"/>
    </location>
</feature>
<feature type="transmembrane region" description="Helical" evidence="1">
    <location>
        <begin position="232"/>
        <end position="253"/>
    </location>
</feature>
<dbReference type="Proteomes" id="UP000586827">
    <property type="component" value="Unassembled WGS sequence"/>
</dbReference>
<organism evidence="2 3">
    <name type="scientific">Nocardia uniformis</name>
    <dbReference type="NCBI Taxonomy" id="53432"/>
    <lineage>
        <taxon>Bacteria</taxon>
        <taxon>Bacillati</taxon>
        <taxon>Actinomycetota</taxon>
        <taxon>Actinomycetes</taxon>
        <taxon>Mycobacteriales</taxon>
        <taxon>Nocardiaceae</taxon>
        <taxon>Nocardia</taxon>
    </lineage>
</organism>
<accession>A0A849CJ30</accession>
<reference evidence="2 3" key="1">
    <citation type="submission" date="2020-05" db="EMBL/GenBank/DDBJ databases">
        <title>MicrobeNet Type strains.</title>
        <authorList>
            <person name="Nicholson A.C."/>
        </authorList>
    </citation>
    <scope>NUCLEOTIDE SEQUENCE [LARGE SCALE GENOMIC DNA]</scope>
    <source>
        <strain evidence="2 3">JCM 3224</strain>
    </source>
</reference>
<feature type="transmembrane region" description="Helical" evidence="1">
    <location>
        <begin position="151"/>
        <end position="174"/>
    </location>
</feature>
<sequence length="257" mass="26167">MSNQPSLLAAATVVEARKITASRVVHAATILLIAGVALLASTLHLAAGAGNEQILAQLGPYAETDGWERLLGITAQIVAIGCLLGFGTVVSWSVGREFTDGTISGLFALPVPRPFIAAAKLMVFAVWTVLVAVLLVASVVVLGVITGAGSIGWQTAGGLARLFVLVILTGLLSYPAAWAATLGRNLLPGIATAIGIGVLAQVAVVAGTGAWLPVAAPALWASMPQAVSLTQLALVAVIPVVFGALTLSTWARLQLDR</sequence>
<keyword evidence="3" id="KW-1185">Reference proteome</keyword>
<protein>
    <submittedName>
        <fullName evidence="2">ABC transporter permease subunit</fullName>
    </submittedName>
</protein>
<feature type="transmembrane region" description="Helical" evidence="1">
    <location>
        <begin position="186"/>
        <end position="212"/>
    </location>
</feature>
<evidence type="ECO:0000313" key="3">
    <source>
        <dbReference type="Proteomes" id="UP000586827"/>
    </source>
</evidence>
<feature type="transmembrane region" description="Helical" evidence="1">
    <location>
        <begin position="70"/>
        <end position="94"/>
    </location>
</feature>
<dbReference type="EMBL" id="JABELX010000012">
    <property type="protein sequence ID" value="NNH74141.1"/>
    <property type="molecule type" value="Genomic_DNA"/>
</dbReference>
<evidence type="ECO:0000256" key="1">
    <source>
        <dbReference type="SAM" id="Phobius"/>
    </source>
</evidence>
<keyword evidence="1" id="KW-1133">Transmembrane helix</keyword>
<dbReference type="Pfam" id="PF12730">
    <property type="entry name" value="ABC2_membrane_4"/>
    <property type="match status" value="1"/>
</dbReference>
<comment type="caution">
    <text evidence="2">The sequence shown here is derived from an EMBL/GenBank/DDBJ whole genome shotgun (WGS) entry which is preliminary data.</text>
</comment>
<dbReference type="RefSeq" id="WP_084520912.1">
    <property type="nucleotide sequence ID" value="NZ_JABELX010000012.1"/>
</dbReference>
<dbReference type="AlphaFoldDB" id="A0A849CJ30"/>
<evidence type="ECO:0000313" key="2">
    <source>
        <dbReference type="EMBL" id="NNH74141.1"/>
    </source>
</evidence>
<feature type="transmembrane region" description="Helical" evidence="1">
    <location>
        <begin position="115"/>
        <end position="145"/>
    </location>
</feature>